<dbReference type="HOGENOM" id="CLU_511562_0_0_2"/>
<evidence type="ECO:0000313" key="4">
    <source>
        <dbReference type="Proteomes" id="UP000007812"/>
    </source>
</evidence>
<dbReference type="eggNOG" id="arCOG04351">
    <property type="taxonomic scope" value="Archaea"/>
</dbReference>
<reference evidence="3 4" key="1">
    <citation type="journal article" date="2011" name="J. Bacteriol.">
        <title>Complete genome sequence of Metallosphaera cuprina, a metal sulfide-oxidizing archaeon from a hot spring.</title>
        <authorList>
            <person name="Liu L.J."/>
            <person name="You X.Y."/>
            <person name="Zheng H."/>
            <person name="Wang S."/>
            <person name="Jiang C.Y."/>
            <person name="Liu S.J."/>
        </authorList>
    </citation>
    <scope>NUCLEOTIDE SEQUENCE [LARGE SCALE GENOMIC DNA]</scope>
    <source>
        <strain evidence="3 4">Ar-4</strain>
    </source>
</reference>
<dbReference type="EMBL" id="CP002656">
    <property type="protein sequence ID" value="AEB95501.1"/>
    <property type="molecule type" value="Genomic_DNA"/>
</dbReference>
<dbReference type="STRING" id="1006006.Mcup_1398"/>
<dbReference type="Proteomes" id="UP000007812">
    <property type="component" value="Chromosome"/>
</dbReference>
<accession>F4FYK3</accession>
<keyword evidence="4" id="KW-1185">Reference proteome</keyword>
<feature type="transmembrane region" description="Helical" evidence="1">
    <location>
        <begin position="16"/>
        <end position="34"/>
    </location>
</feature>
<evidence type="ECO:0000313" key="3">
    <source>
        <dbReference type="EMBL" id="AEB95501.1"/>
    </source>
</evidence>
<protein>
    <recommendedName>
        <fullName evidence="2">DUF2070 domain-containing protein</fullName>
    </recommendedName>
</protein>
<dbReference type="PATRIC" id="fig|1006006.8.peg.1392"/>
<keyword evidence="1" id="KW-1133">Transmembrane helix</keyword>
<feature type="domain" description="DUF2070" evidence="2">
    <location>
        <begin position="9"/>
        <end position="494"/>
    </location>
</feature>
<proteinExistence type="predicted"/>
<dbReference type="KEGG" id="mcn:Mcup_1398"/>
<gene>
    <name evidence="3" type="ordered locus">Mcup_1398</name>
</gene>
<dbReference type="InterPro" id="IPR019204">
    <property type="entry name" value="DUF2070_membrane"/>
</dbReference>
<sequence>MGAEVGLSLVRSLFDGIGYIAGLLVYILLNFFALHKRVKTFLAMMGIFGIIYLITSFLPLIVSLSFGLFIPLMTYIMLIDYGDLTSPALSTGIGMISGLLTLPTNVGLFVAFYLAVGVFSYLYIILVNRKGKDVTGIPSLKIVRPFLRAMSYKREEEVESFLERISTRINSSIVALKLGEVTIILPRIHFGMYGRVGSSLFPYQVEEELNAKAIVFHGPGSHELDLASSRESLKVAREVSEKIRSGKWNKLSFLGIAFSSQDRFRITSLVFDRFSLNFAERPGYGIDDLPGDLWDTSLKTNNFVVDCHNESLKEEISRRDETALKEFLTKRWLMPEKRVLRVGYGETQLDRKCEGVCNDKVKALVLDDGEKRVLIIYVFANNADEETGKLIQEKFKSRFDRVILVTPDDHSCTGTSFGNLYTPAEPCPALLEPSEKAAQMAESRLREVEAGYMIIDVKTKAIGKFISIMIEGLEQVGNFAMRTFWIPVAFPYVMLAISLLGDYLIKF</sequence>
<name>F4FYK3_METCR</name>
<dbReference type="AlphaFoldDB" id="F4FYK3"/>
<keyword evidence="1" id="KW-0812">Transmembrane</keyword>
<evidence type="ECO:0000259" key="2">
    <source>
        <dbReference type="Pfam" id="PF09843"/>
    </source>
</evidence>
<keyword evidence="1" id="KW-0472">Membrane</keyword>
<feature type="transmembrane region" description="Helical" evidence="1">
    <location>
        <begin position="106"/>
        <end position="126"/>
    </location>
</feature>
<organism evidence="3 4">
    <name type="scientific">Metallosphaera cuprina (strain Ar-4)</name>
    <dbReference type="NCBI Taxonomy" id="1006006"/>
    <lineage>
        <taxon>Archaea</taxon>
        <taxon>Thermoproteota</taxon>
        <taxon>Thermoprotei</taxon>
        <taxon>Sulfolobales</taxon>
        <taxon>Sulfolobaceae</taxon>
        <taxon>Metallosphaera</taxon>
    </lineage>
</organism>
<evidence type="ECO:0000256" key="1">
    <source>
        <dbReference type="SAM" id="Phobius"/>
    </source>
</evidence>
<feature type="transmembrane region" description="Helical" evidence="1">
    <location>
        <begin position="41"/>
        <end position="70"/>
    </location>
</feature>
<dbReference type="Pfam" id="PF09843">
    <property type="entry name" value="DUF2070"/>
    <property type="match status" value="1"/>
</dbReference>
<feature type="transmembrane region" description="Helical" evidence="1">
    <location>
        <begin position="484"/>
        <end position="505"/>
    </location>
</feature>